<dbReference type="OrthoDB" id="341511at2759"/>
<protein>
    <recommendedName>
        <fullName evidence="1">RecQ mediated genome instability protein 1 OB-fold domain-containing protein</fullName>
    </recommendedName>
</protein>
<evidence type="ECO:0000313" key="2">
    <source>
        <dbReference type="EMBL" id="GAV46534.1"/>
    </source>
</evidence>
<organism evidence="2 3">
    <name type="scientific">Zygosaccharomyces rouxii</name>
    <dbReference type="NCBI Taxonomy" id="4956"/>
    <lineage>
        <taxon>Eukaryota</taxon>
        <taxon>Fungi</taxon>
        <taxon>Dikarya</taxon>
        <taxon>Ascomycota</taxon>
        <taxon>Saccharomycotina</taxon>
        <taxon>Saccharomycetes</taxon>
        <taxon>Saccharomycetales</taxon>
        <taxon>Saccharomycetaceae</taxon>
        <taxon>Zygosaccharomyces</taxon>
    </lineage>
</organism>
<dbReference type="GO" id="GO:0000724">
    <property type="term" value="P:double-strand break repair via homologous recombination"/>
    <property type="evidence" value="ECO:0007669"/>
    <property type="project" value="EnsemblFungi"/>
</dbReference>
<dbReference type="GO" id="GO:0000400">
    <property type="term" value="F:four-way junction DNA binding"/>
    <property type="evidence" value="ECO:0007669"/>
    <property type="project" value="EnsemblFungi"/>
</dbReference>
<dbReference type="EMBL" id="BDGX01000001">
    <property type="protein sequence ID" value="GAV46534.1"/>
    <property type="molecule type" value="Genomic_DNA"/>
</dbReference>
<name>A0A1Q2ZT40_ZYGRO</name>
<dbReference type="OMA" id="CEYLEAK"/>
<reference evidence="2 3" key="1">
    <citation type="submission" date="2016-08" db="EMBL/GenBank/DDBJ databases">
        <title>Draft genome sequence of allopolyploid Zygosaccharomyces rouxii.</title>
        <authorList>
            <person name="Watanabe J."/>
            <person name="Uehara K."/>
            <person name="Mogi Y."/>
            <person name="Tsukioka Y."/>
        </authorList>
    </citation>
    <scope>NUCLEOTIDE SEQUENCE [LARGE SCALE GENOMIC DNA]</scope>
    <source>
        <strain evidence="2 3">NBRC 110957</strain>
    </source>
</reference>
<dbReference type="InterPro" id="IPR013894">
    <property type="entry name" value="RMI1_OB"/>
</dbReference>
<evidence type="ECO:0000259" key="1">
    <source>
        <dbReference type="Pfam" id="PF08585"/>
    </source>
</evidence>
<accession>A0A1Q2ZT40</accession>
<dbReference type="GO" id="GO:0031422">
    <property type="term" value="C:RecQ family helicase-topoisomerase III complex"/>
    <property type="evidence" value="ECO:0007669"/>
    <property type="project" value="EnsemblFungi"/>
</dbReference>
<dbReference type="Pfam" id="PF08585">
    <property type="entry name" value="RMI1_N_C"/>
    <property type="match status" value="1"/>
</dbReference>
<gene>
    <name evidence="2" type="ORF">ZYGR_0A01260</name>
</gene>
<comment type="caution">
    <text evidence="2">The sequence shown here is derived from an EMBL/GenBank/DDBJ whole genome shotgun (WGS) entry which is preliminary data.</text>
</comment>
<evidence type="ECO:0000313" key="3">
    <source>
        <dbReference type="Proteomes" id="UP000187013"/>
    </source>
</evidence>
<dbReference type="GO" id="GO:0003697">
    <property type="term" value="F:single-stranded DNA binding"/>
    <property type="evidence" value="ECO:0007669"/>
    <property type="project" value="EnsemblFungi"/>
</dbReference>
<dbReference type="GO" id="GO:0043596">
    <property type="term" value="C:nuclear replication fork"/>
    <property type="evidence" value="ECO:0007669"/>
    <property type="project" value="EnsemblFungi"/>
</dbReference>
<feature type="domain" description="RecQ mediated genome instability protein 1 OB-fold" evidence="1">
    <location>
        <begin position="73"/>
        <end position="219"/>
    </location>
</feature>
<dbReference type="eggNOG" id="KOG3683">
    <property type="taxonomic scope" value="Eukaryota"/>
</dbReference>
<dbReference type="Proteomes" id="UP000187013">
    <property type="component" value="Unassembled WGS sequence"/>
</dbReference>
<dbReference type="Gene3D" id="2.40.50.770">
    <property type="entry name" value="RecQ-mediated genome instability protein Rmi1, C-terminal domain"/>
    <property type="match status" value="1"/>
</dbReference>
<dbReference type="GO" id="GO:0006265">
    <property type="term" value="P:DNA topological change"/>
    <property type="evidence" value="ECO:0007669"/>
    <property type="project" value="EnsemblFungi"/>
</dbReference>
<dbReference type="AlphaFoldDB" id="A0A1Q2ZT40"/>
<dbReference type="GO" id="GO:0008047">
    <property type="term" value="F:enzyme activator activity"/>
    <property type="evidence" value="ECO:0007669"/>
    <property type="project" value="EnsemblFungi"/>
</dbReference>
<proteinExistence type="predicted"/>
<sequence>MSKAHTHSQTHTYNLSFILDESTMSTIIFQDISQVPSPLQINDRSTLTGRDLAILEAFENEPWNSGPPPLVDQKLSRLDRDLLFQILMVENTSKSKLNQVDDIRAKLDPTLQRVDRLKTTRDRVVINQVDIDSDEPTSENASTNALNQSRAVFRLVLQDRKGSLFYAINSSPLSWLQVCMLGSKVIIKKGSIFNRGVFILQEPNVLFLGGINRAWNENRDGKLCEYLEAKLQRDAEDMKLNGSKKRKNTR</sequence>
<dbReference type="InterPro" id="IPR042470">
    <property type="entry name" value="RMI1_N_C_sf"/>
</dbReference>